<comment type="caution">
    <text evidence="2">The sequence shown here is derived from an EMBL/GenBank/DDBJ whole genome shotgun (WGS) entry which is preliminary data.</text>
</comment>
<evidence type="ECO:0000313" key="3">
    <source>
        <dbReference type="Proteomes" id="UP001320159"/>
    </source>
</evidence>
<dbReference type="RefSeq" id="WP_230742419.1">
    <property type="nucleotide sequence ID" value="NZ_PGCK01000009.1"/>
</dbReference>
<feature type="transmembrane region" description="Helical" evidence="1">
    <location>
        <begin position="72"/>
        <end position="93"/>
    </location>
</feature>
<reference evidence="2 3" key="1">
    <citation type="submission" date="2017-11" db="EMBL/GenBank/DDBJ databases">
        <title>Isolation and Characterization of Family Methanocellaceae Species from Potential Methane Hydrate Area Offshore Southwestern Taiwan.</title>
        <authorList>
            <person name="Zhang W.-L."/>
            <person name="Chen W.-C."/>
            <person name="Lai M.-C."/>
            <person name="Chen S.-C."/>
        </authorList>
    </citation>
    <scope>NUCLEOTIDE SEQUENCE [LARGE SCALE GENOMIC DNA]</scope>
    <source>
        <strain evidence="2 3">CWC-04</strain>
    </source>
</reference>
<protein>
    <submittedName>
        <fullName evidence="2">DUF1453 domain-containing protein</fullName>
    </submittedName>
</protein>
<feature type="transmembrane region" description="Helical" evidence="1">
    <location>
        <begin position="105"/>
        <end position="129"/>
    </location>
</feature>
<keyword evidence="1" id="KW-1133">Transmembrane helix</keyword>
<feature type="transmembrane region" description="Helical" evidence="1">
    <location>
        <begin position="50"/>
        <end position="66"/>
    </location>
</feature>
<proteinExistence type="predicted"/>
<feature type="transmembrane region" description="Helical" evidence="1">
    <location>
        <begin position="141"/>
        <end position="162"/>
    </location>
</feature>
<dbReference type="AlphaFoldDB" id="A0AAP2RG19"/>
<dbReference type="EMBL" id="PGCK01000009">
    <property type="protein sequence ID" value="MCD1295562.1"/>
    <property type="molecule type" value="Genomic_DNA"/>
</dbReference>
<accession>A0AAP2RG19</accession>
<feature type="transmembrane region" description="Helical" evidence="1">
    <location>
        <begin position="21"/>
        <end position="38"/>
    </location>
</feature>
<evidence type="ECO:0000256" key="1">
    <source>
        <dbReference type="SAM" id="Phobius"/>
    </source>
</evidence>
<dbReference type="Pfam" id="PF07301">
    <property type="entry name" value="DUF1453"/>
    <property type="match status" value="1"/>
</dbReference>
<evidence type="ECO:0000313" key="2">
    <source>
        <dbReference type="EMBL" id="MCD1295562.1"/>
    </source>
</evidence>
<organism evidence="2 3">
    <name type="scientific">Methanooceanicella nereidis</name>
    <dbReference type="NCBI Taxonomy" id="2052831"/>
    <lineage>
        <taxon>Archaea</taxon>
        <taxon>Methanobacteriati</taxon>
        <taxon>Methanobacteriota</taxon>
        <taxon>Stenosarchaea group</taxon>
        <taxon>Methanomicrobia</taxon>
        <taxon>Methanocellales</taxon>
        <taxon>Methanocellaceae</taxon>
        <taxon>Methanooceanicella</taxon>
    </lineage>
</organism>
<keyword evidence="3" id="KW-1185">Reference proteome</keyword>
<gene>
    <name evidence="2" type="ORF">CUJ83_11185</name>
</gene>
<keyword evidence="1" id="KW-0812">Transmembrane</keyword>
<dbReference type="Proteomes" id="UP001320159">
    <property type="component" value="Unassembled WGS sequence"/>
</dbReference>
<name>A0AAP2RG19_9EURY</name>
<keyword evidence="1" id="KW-0472">Membrane</keyword>
<sequence length="175" mass="19524">MLLIEYSGIFTNITAGGAQDYQMPSSFILLIVGIVLLLQLRERKLRLQKFILLPLFMIPLTLMVSLNDILGGWLNIIILMFGLAIGSGLGYAISKFMKVRSDDNGNILVKGSLIGTAVWMGILIVKMYGKDLLKGSHLLDTGLLISFFLMVSLGTILVRRYYLYVRYKELKSAGK</sequence>
<dbReference type="InterPro" id="IPR058247">
    <property type="entry name" value="DUF1453"/>
</dbReference>